<name>A0A915IME8_ROMCU</name>
<sequence>MATISFYVEQKFLWQQLNIYKIKDQLSGFLTHYDVIAKFYTENYHVPRNLIGATGNISEIQCRHKCSEEIDPLGVQIFDNLWKVKSAKAVNDLIFLKRLVEERQKWNLEQSQLEKEKEKCQRHHEKSNNRPRRLYSFPIDLTE</sequence>
<organism evidence="2 3">
    <name type="scientific">Romanomermis culicivorax</name>
    <name type="common">Nematode worm</name>
    <dbReference type="NCBI Taxonomy" id="13658"/>
    <lineage>
        <taxon>Eukaryota</taxon>
        <taxon>Metazoa</taxon>
        <taxon>Ecdysozoa</taxon>
        <taxon>Nematoda</taxon>
        <taxon>Enoplea</taxon>
        <taxon>Dorylaimia</taxon>
        <taxon>Mermithida</taxon>
        <taxon>Mermithoidea</taxon>
        <taxon>Mermithidae</taxon>
        <taxon>Romanomermis</taxon>
    </lineage>
</organism>
<evidence type="ECO:0000256" key="1">
    <source>
        <dbReference type="SAM" id="Coils"/>
    </source>
</evidence>
<keyword evidence="1" id="KW-0175">Coiled coil</keyword>
<dbReference type="Proteomes" id="UP000887565">
    <property type="component" value="Unplaced"/>
</dbReference>
<keyword evidence="2" id="KW-1185">Reference proteome</keyword>
<reference evidence="3" key="1">
    <citation type="submission" date="2022-11" db="UniProtKB">
        <authorList>
            <consortium name="WormBaseParasite"/>
        </authorList>
    </citation>
    <scope>IDENTIFICATION</scope>
</reference>
<feature type="coiled-coil region" evidence="1">
    <location>
        <begin position="96"/>
        <end position="130"/>
    </location>
</feature>
<evidence type="ECO:0000313" key="2">
    <source>
        <dbReference type="Proteomes" id="UP000887565"/>
    </source>
</evidence>
<proteinExistence type="predicted"/>
<evidence type="ECO:0000313" key="3">
    <source>
        <dbReference type="WBParaSite" id="nRc.2.0.1.t14980-RA"/>
    </source>
</evidence>
<accession>A0A915IME8</accession>
<dbReference type="WBParaSite" id="nRc.2.0.1.t14980-RA">
    <property type="protein sequence ID" value="nRc.2.0.1.t14980-RA"/>
    <property type="gene ID" value="nRc.2.0.1.g14980"/>
</dbReference>
<dbReference type="AlphaFoldDB" id="A0A915IME8"/>
<protein>
    <submittedName>
        <fullName evidence="3">Uncharacterized protein</fullName>
    </submittedName>
</protein>